<evidence type="ECO:0008006" key="3">
    <source>
        <dbReference type="Google" id="ProtNLM"/>
    </source>
</evidence>
<evidence type="ECO:0000313" key="1">
    <source>
        <dbReference type="EMBL" id="KAF5846685.1"/>
    </source>
</evidence>
<evidence type="ECO:0000313" key="2">
    <source>
        <dbReference type="Proteomes" id="UP000624244"/>
    </source>
</evidence>
<dbReference type="Proteomes" id="UP000624244">
    <property type="component" value="Unassembled WGS sequence"/>
</dbReference>
<dbReference type="EMBL" id="WNKQ01000015">
    <property type="protein sequence ID" value="KAF5846685.1"/>
    <property type="molecule type" value="Genomic_DNA"/>
</dbReference>
<dbReference type="AlphaFoldDB" id="A0A8H5ZCB4"/>
<organism evidence="1 2">
    <name type="scientific">Cochliobolus sativus</name>
    <name type="common">Common root rot and spot blotch fungus</name>
    <name type="synonym">Bipolaris sorokiniana</name>
    <dbReference type="NCBI Taxonomy" id="45130"/>
    <lineage>
        <taxon>Eukaryota</taxon>
        <taxon>Fungi</taxon>
        <taxon>Dikarya</taxon>
        <taxon>Ascomycota</taxon>
        <taxon>Pezizomycotina</taxon>
        <taxon>Dothideomycetes</taxon>
        <taxon>Pleosporomycetidae</taxon>
        <taxon>Pleosporales</taxon>
        <taxon>Pleosporineae</taxon>
        <taxon>Pleosporaceae</taxon>
        <taxon>Bipolaris</taxon>
    </lineage>
</organism>
<sequence>MDVLIHTLWQARFTYKQIAEQLNVTYRSVQYALSMPITPQKRSGRPTVLSREQIAELIAFIRSSKMAR</sequence>
<gene>
    <name evidence="1" type="ORF">GGP41_004705</name>
</gene>
<name>A0A8H5ZCB4_COCSA</name>
<accession>A0A8H5ZCB4</accession>
<proteinExistence type="predicted"/>
<protein>
    <recommendedName>
        <fullName evidence="3">Transposase IS30-like HTH domain-containing protein</fullName>
    </recommendedName>
</protein>
<reference evidence="1" key="1">
    <citation type="submission" date="2019-11" db="EMBL/GenBank/DDBJ databases">
        <title>Bipolaris sorokiniana Genome sequencing.</title>
        <authorList>
            <person name="Wang H."/>
        </authorList>
    </citation>
    <scope>NUCLEOTIDE SEQUENCE</scope>
</reference>
<comment type="caution">
    <text evidence="1">The sequence shown here is derived from an EMBL/GenBank/DDBJ whole genome shotgun (WGS) entry which is preliminary data.</text>
</comment>